<dbReference type="EMBL" id="GBXM01024103">
    <property type="protein sequence ID" value="JAH84474.1"/>
    <property type="molecule type" value="Transcribed_RNA"/>
</dbReference>
<feature type="chain" id="PRO_5002433965" evidence="1">
    <location>
        <begin position="24"/>
        <end position="54"/>
    </location>
</feature>
<evidence type="ECO:0000313" key="2">
    <source>
        <dbReference type="EMBL" id="JAH84474.1"/>
    </source>
</evidence>
<protein>
    <submittedName>
        <fullName evidence="2">Uncharacterized protein</fullName>
    </submittedName>
</protein>
<name>A0A0E9W259_ANGAN</name>
<organism evidence="2">
    <name type="scientific">Anguilla anguilla</name>
    <name type="common">European freshwater eel</name>
    <name type="synonym">Muraena anguilla</name>
    <dbReference type="NCBI Taxonomy" id="7936"/>
    <lineage>
        <taxon>Eukaryota</taxon>
        <taxon>Metazoa</taxon>
        <taxon>Chordata</taxon>
        <taxon>Craniata</taxon>
        <taxon>Vertebrata</taxon>
        <taxon>Euteleostomi</taxon>
        <taxon>Actinopterygii</taxon>
        <taxon>Neopterygii</taxon>
        <taxon>Teleostei</taxon>
        <taxon>Anguilliformes</taxon>
        <taxon>Anguillidae</taxon>
        <taxon>Anguilla</taxon>
    </lineage>
</organism>
<reference evidence="2" key="1">
    <citation type="submission" date="2014-11" db="EMBL/GenBank/DDBJ databases">
        <authorList>
            <person name="Amaro Gonzalez C."/>
        </authorList>
    </citation>
    <scope>NUCLEOTIDE SEQUENCE</scope>
</reference>
<accession>A0A0E9W259</accession>
<feature type="signal peptide" evidence="1">
    <location>
        <begin position="1"/>
        <end position="23"/>
    </location>
</feature>
<keyword evidence="1" id="KW-0732">Signal</keyword>
<dbReference type="AlphaFoldDB" id="A0A0E9W259"/>
<proteinExistence type="predicted"/>
<evidence type="ECO:0000256" key="1">
    <source>
        <dbReference type="SAM" id="SignalP"/>
    </source>
</evidence>
<reference evidence="2" key="2">
    <citation type="journal article" date="2015" name="Fish Shellfish Immunol.">
        <title>Early steps in the European eel (Anguilla anguilla)-Vibrio vulnificus interaction in the gills: Role of the RtxA13 toxin.</title>
        <authorList>
            <person name="Callol A."/>
            <person name="Pajuelo D."/>
            <person name="Ebbesson L."/>
            <person name="Teles M."/>
            <person name="MacKenzie S."/>
            <person name="Amaro C."/>
        </authorList>
    </citation>
    <scope>NUCLEOTIDE SEQUENCE</scope>
</reference>
<sequence>MRKRVSLVHACFWLWKDPAPVCARTCVCVCVCERTPSVLTPLFLLLRDAQLPLP</sequence>